<protein>
    <submittedName>
        <fullName evidence="1">Uncharacterized protein</fullName>
    </submittedName>
</protein>
<keyword evidence="2" id="KW-1185">Reference proteome</keyword>
<sequence>MGKGRPTPSPSLLTSQSNRTEVPSEDGIRCGKWLLRSTCVRRRRGQPLSLKFEPSTPTSKRIRRASSPTPSANSFTGENSVQVVLLLLPMTSRKKLDADNWSYENTEIFLEIMVEEARKDHSTNSKLTRKFTSLQWAAILEELKKRTHKTDYTLIKIHQKFDRLKKDYRLFKDLTERSGLGWDPVSQTVTASAEVWVTYLQANKDAGKFIGKGLDHYDLLHELLDGSLATGVFGQPSSLGAPSLEQEQALRNQGKAIKFSDSTFSDGRKRMSDGSGGPSSKSMRCEQKEAYDRVAFANQKKGEYFETLTEQRRQAQTYSIEECLKALNPLKPFVSDTAFYAAYDKLVEGANYREGFIKLTPEGRLGWIHRFGSEN</sequence>
<dbReference type="EMBL" id="CM046400">
    <property type="protein sequence ID" value="KAI8525368.1"/>
    <property type="molecule type" value="Genomic_DNA"/>
</dbReference>
<gene>
    <name evidence="1" type="ORF">RHMOL_Rhmol13G0224800</name>
</gene>
<dbReference type="Proteomes" id="UP001062846">
    <property type="component" value="Chromosome 13"/>
</dbReference>
<name>A0ACC0LB51_RHOML</name>
<proteinExistence type="predicted"/>
<comment type="caution">
    <text evidence="1">The sequence shown here is derived from an EMBL/GenBank/DDBJ whole genome shotgun (WGS) entry which is preliminary data.</text>
</comment>
<evidence type="ECO:0000313" key="1">
    <source>
        <dbReference type="EMBL" id="KAI8525368.1"/>
    </source>
</evidence>
<organism evidence="1 2">
    <name type="scientific">Rhododendron molle</name>
    <name type="common">Chinese azalea</name>
    <name type="synonym">Azalea mollis</name>
    <dbReference type="NCBI Taxonomy" id="49168"/>
    <lineage>
        <taxon>Eukaryota</taxon>
        <taxon>Viridiplantae</taxon>
        <taxon>Streptophyta</taxon>
        <taxon>Embryophyta</taxon>
        <taxon>Tracheophyta</taxon>
        <taxon>Spermatophyta</taxon>
        <taxon>Magnoliopsida</taxon>
        <taxon>eudicotyledons</taxon>
        <taxon>Gunneridae</taxon>
        <taxon>Pentapetalae</taxon>
        <taxon>asterids</taxon>
        <taxon>Ericales</taxon>
        <taxon>Ericaceae</taxon>
        <taxon>Ericoideae</taxon>
        <taxon>Rhodoreae</taxon>
        <taxon>Rhododendron</taxon>
    </lineage>
</organism>
<evidence type="ECO:0000313" key="2">
    <source>
        <dbReference type="Proteomes" id="UP001062846"/>
    </source>
</evidence>
<reference evidence="1" key="1">
    <citation type="submission" date="2022-02" db="EMBL/GenBank/DDBJ databases">
        <title>Plant Genome Project.</title>
        <authorList>
            <person name="Zhang R.-G."/>
        </authorList>
    </citation>
    <scope>NUCLEOTIDE SEQUENCE</scope>
    <source>
        <strain evidence="1">AT1</strain>
    </source>
</reference>
<accession>A0ACC0LB51</accession>